<dbReference type="Proteomes" id="UP001596171">
    <property type="component" value="Unassembled WGS sequence"/>
</dbReference>
<dbReference type="PROSITE" id="PS50893">
    <property type="entry name" value="ABC_TRANSPORTER_2"/>
    <property type="match status" value="1"/>
</dbReference>
<dbReference type="PROSITE" id="PS00211">
    <property type="entry name" value="ABC_TRANSPORTER_1"/>
    <property type="match status" value="1"/>
</dbReference>
<dbReference type="InterPro" id="IPR017871">
    <property type="entry name" value="ABC_transporter-like_CS"/>
</dbReference>
<evidence type="ECO:0000313" key="6">
    <source>
        <dbReference type="EMBL" id="MFC6200997.1"/>
    </source>
</evidence>
<dbReference type="InterPro" id="IPR027417">
    <property type="entry name" value="P-loop_NTPase"/>
</dbReference>
<evidence type="ECO:0000256" key="2">
    <source>
        <dbReference type="ARBA" id="ARBA00022448"/>
    </source>
</evidence>
<proteinExistence type="inferred from homology"/>
<evidence type="ECO:0000259" key="5">
    <source>
        <dbReference type="PROSITE" id="PS50893"/>
    </source>
</evidence>
<dbReference type="SMART" id="SM00382">
    <property type="entry name" value="AAA"/>
    <property type="match status" value="1"/>
</dbReference>
<dbReference type="PANTHER" id="PTHR43335:SF4">
    <property type="entry name" value="ABC TRANSPORTER, ATP-BINDING PROTEIN"/>
    <property type="match status" value="1"/>
</dbReference>
<evidence type="ECO:0000313" key="7">
    <source>
        <dbReference type="Proteomes" id="UP001596171"/>
    </source>
</evidence>
<feature type="domain" description="ABC transporter" evidence="5">
    <location>
        <begin position="4"/>
        <end position="210"/>
    </location>
</feature>
<comment type="caution">
    <text evidence="6">The sequence shown here is derived from an EMBL/GenBank/DDBJ whole genome shotgun (WGS) entry which is preliminary data.</text>
</comment>
<organism evidence="6 7">
    <name type="scientific">Lactiplantibacillus nangangensis</name>
    <dbReference type="NCBI Taxonomy" id="2559917"/>
    <lineage>
        <taxon>Bacteria</taxon>
        <taxon>Bacillati</taxon>
        <taxon>Bacillota</taxon>
        <taxon>Bacilli</taxon>
        <taxon>Lactobacillales</taxon>
        <taxon>Lactobacillaceae</taxon>
        <taxon>Lactiplantibacillus</taxon>
    </lineage>
</organism>
<dbReference type="Pfam" id="PF00005">
    <property type="entry name" value="ABC_tran"/>
    <property type="match status" value="1"/>
</dbReference>
<keyword evidence="7" id="KW-1185">Reference proteome</keyword>
<dbReference type="SUPFAM" id="SSF52540">
    <property type="entry name" value="P-loop containing nucleoside triphosphate hydrolases"/>
    <property type="match status" value="1"/>
</dbReference>
<keyword evidence="2" id="KW-0813">Transport</keyword>
<keyword evidence="4 6" id="KW-0067">ATP-binding</keyword>
<reference evidence="7" key="1">
    <citation type="journal article" date="2019" name="Int. J. Syst. Evol. Microbiol.">
        <title>The Global Catalogue of Microorganisms (GCM) 10K type strain sequencing project: providing services to taxonomists for standard genome sequencing and annotation.</title>
        <authorList>
            <consortium name="The Broad Institute Genomics Platform"/>
            <consortium name="The Broad Institute Genome Sequencing Center for Infectious Disease"/>
            <person name="Wu L."/>
            <person name="Ma J."/>
        </authorList>
    </citation>
    <scope>NUCLEOTIDE SEQUENCE [LARGE SCALE GENOMIC DNA]</scope>
    <source>
        <strain evidence="7">CCM 8930</strain>
    </source>
</reference>
<dbReference type="PANTHER" id="PTHR43335">
    <property type="entry name" value="ABC TRANSPORTER, ATP-BINDING PROTEIN"/>
    <property type="match status" value="1"/>
</dbReference>
<dbReference type="InterPro" id="IPR003439">
    <property type="entry name" value="ABC_transporter-like_ATP-bd"/>
</dbReference>
<dbReference type="Gene3D" id="3.40.50.300">
    <property type="entry name" value="P-loop containing nucleotide triphosphate hydrolases"/>
    <property type="match status" value="1"/>
</dbReference>
<dbReference type="EMBL" id="JBHSSE010000008">
    <property type="protein sequence ID" value="MFC6200997.1"/>
    <property type="molecule type" value="Genomic_DNA"/>
</dbReference>
<dbReference type="GO" id="GO:0005524">
    <property type="term" value="F:ATP binding"/>
    <property type="evidence" value="ECO:0007669"/>
    <property type="project" value="UniProtKB-KW"/>
</dbReference>
<evidence type="ECO:0000256" key="3">
    <source>
        <dbReference type="ARBA" id="ARBA00022741"/>
    </source>
</evidence>
<dbReference type="RefSeq" id="WP_137616925.1">
    <property type="nucleotide sequence ID" value="NZ_BJDI01000014.1"/>
</dbReference>
<keyword evidence="3" id="KW-0547">Nucleotide-binding</keyword>
<protein>
    <submittedName>
        <fullName evidence="6">ATP-binding cassette domain-containing protein</fullName>
    </submittedName>
</protein>
<dbReference type="InterPro" id="IPR003593">
    <property type="entry name" value="AAA+_ATPase"/>
</dbReference>
<evidence type="ECO:0000256" key="4">
    <source>
        <dbReference type="ARBA" id="ARBA00022840"/>
    </source>
</evidence>
<gene>
    <name evidence="6" type="ORF">ACFP1L_03680</name>
</gene>
<name>A0ABW1SGZ0_9LACO</name>
<sequence>MALIELDHVGKTITGKQLLTNVSFVAEEGSVTTLEGINGSGKTLILKAILGLIKTTGTVTVNGSKVTVSGRYPIRAGVLIETPSVLTEFSAFKNLQLIADLLENVDETAIRQLLTQFELPVDNRTKVRKFSLGMKQKLGIAQAMLGQCDLIVLDEPTNALDETSVQNLIGYIKKLQLVGSTFLITSHDRDFIEQVATKRIKVKAGTVDEIV</sequence>
<comment type="similarity">
    <text evidence="1">Belongs to the ABC transporter superfamily.</text>
</comment>
<evidence type="ECO:0000256" key="1">
    <source>
        <dbReference type="ARBA" id="ARBA00005417"/>
    </source>
</evidence>
<accession>A0ABW1SGZ0</accession>